<dbReference type="SUPFAM" id="SSF81901">
    <property type="entry name" value="HCP-like"/>
    <property type="match status" value="1"/>
</dbReference>
<dbReference type="Gene3D" id="1.25.40.10">
    <property type="entry name" value="Tetratricopeptide repeat domain"/>
    <property type="match status" value="1"/>
</dbReference>
<reference evidence="4" key="1">
    <citation type="submission" date="2015-12" db="EMBL/GenBank/DDBJ databases">
        <title>De novo transcriptome assembly of four potential Pierce s Disease insect vectors from Arizona vineyards.</title>
        <authorList>
            <person name="Tassone E.E."/>
        </authorList>
    </citation>
    <scope>NUCLEOTIDE SEQUENCE</scope>
</reference>
<gene>
    <name evidence="4" type="ORF">g.5967</name>
</gene>
<dbReference type="InterPro" id="IPR040239">
    <property type="entry name" value="HcpB-like"/>
</dbReference>
<evidence type="ECO:0000313" key="4">
    <source>
        <dbReference type="EMBL" id="JAS30331.1"/>
    </source>
</evidence>
<comment type="similarity">
    <text evidence="1">Belongs to the hcp beta-lactamase family.</text>
</comment>
<dbReference type="PANTHER" id="PTHR13891:SF1">
    <property type="entry name" value="CYTOCHROME C OXIDASE ASSEMBLY FACTOR 7"/>
    <property type="match status" value="1"/>
</dbReference>
<evidence type="ECO:0000256" key="2">
    <source>
        <dbReference type="ARBA" id="ARBA00022737"/>
    </source>
</evidence>
<dbReference type="AlphaFoldDB" id="A0A1B6DXD8"/>
<dbReference type="EMBL" id="GEDC01006967">
    <property type="protein sequence ID" value="JAS30331.1"/>
    <property type="molecule type" value="Transcribed_RNA"/>
</dbReference>
<dbReference type="GO" id="GO:0005758">
    <property type="term" value="C:mitochondrial intermembrane space"/>
    <property type="evidence" value="ECO:0007669"/>
    <property type="project" value="TreeGrafter"/>
</dbReference>
<keyword evidence="2" id="KW-0677">Repeat</keyword>
<dbReference type="InterPro" id="IPR006597">
    <property type="entry name" value="Sel1-like"/>
</dbReference>
<protein>
    <recommendedName>
        <fullName evidence="5">Cytochrome c oxidase assembly factor 7</fullName>
    </recommendedName>
</protein>
<name>A0A1B6DXD8_9HEMI</name>
<sequence length="231" mass="26051">MAFDFKSAEEVQDYLKNLSIEYRFGCYKENNPEACHLLGDYLEAIDKDYKKAVKLFEKNCDSHNFPKSCLKFANFVALGKGIENPDQRKALRYYNKACELGEMTACYRAGVLTILDSGSPNSKLDCKQGLGLLEKACNNGNAEACHHLSGMYLEGFEPAKILKDMKKAHDFATKACDLNNIYSCANLSIMYKKGDGIEANMEISKKYKAKAEELKAEMRQEIKFQEGIKPV</sequence>
<evidence type="ECO:0000256" key="1">
    <source>
        <dbReference type="ARBA" id="ARBA00008486"/>
    </source>
</evidence>
<evidence type="ECO:0000256" key="3">
    <source>
        <dbReference type="SAM" id="Coils"/>
    </source>
</evidence>
<dbReference type="PANTHER" id="PTHR13891">
    <property type="entry name" value="CYTOCHROME C OXIDASE ASSEMBLY FACTOR 7"/>
    <property type="match status" value="1"/>
</dbReference>
<dbReference type="Pfam" id="PF08238">
    <property type="entry name" value="Sel1"/>
    <property type="match status" value="5"/>
</dbReference>
<organism evidence="4">
    <name type="scientific">Clastoptera arizonana</name>
    <name type="common">Arizona spittle bug</name>
    <dbReference type="NCBI Taxonomy" id="38151"/>
    <lineage>
        <taxon>Eukaryota</taxon>
        <taxon>Metazoa</taxon>
        <taxon>Ecdysozoa</taxon>
        <taxon>Arthropoda</taxon>
        <taxon>Hexapoda</taxon>
        <taxon>Insecta</taxon>
        <taxon>Pterygota</taxon>
        <taxon>Neoptera</taxon>
        <taxon>Paraneoptera</taxon>
        <taxon>Hemiptera</taxon>
        <taxon>Auchenorrhyncha</taxon>
        <taxon>Cercopoidea</taxon>
        <taxon>Clastopteridae</taxon>
        <taxon>Clastoptera</taxon>
    </lineage>
</organism>
<keyword evidence="3" id="KW-0175">Coiled coil</keyword>
<feature type="coiled-coil region" evidence="3">
    <location>
        <begin position="197"/>
        <end position="228"/>
    </location>
</feature>
<dbReference type="SMART" id="SM00671">
    <property type="entry name" value="SEL1"/>
    <property type="match status" value="5"/>
</dbReference>
<evidence type="ECO:0008006" key="5">
    <source>
        <dbReference type="Google" id="ProtNLM"/>
    </source>
</evidence>
<dbReference type="InterPro" id="IPR011990">
    <property type="entry name" value="TPR-like_helical_dom_sf"/>
</dbReference>
<proteinExistence type="inferred from homology"/>
<accession>A0A1B6DXD8</accession>